<keyword evidence="2" id="KW-1185">Reference proteome</keyword>
<proteinExistence type="predicted"/>
<protein>
    <submittedName>
        <fullName evidence="1">Uncharacterized protein</fullName>
    </submittedName>
</protein>
<dbReference type="EMBL" id="CP090978">
    <property type="protein sequence ID" value="UJF34586.1"/>
    <property type="molecule type" value="Genomic_DNA"/>
</dbReference>
<evidence type="ECO:0000313" key="1">
    <source>
        <dbReference type="EMBL" id="UJF34586.1"/>
    </source>
</evidence>
<accession>A0ABY3SKV4</accession>
<evidence type="ECO:0000313" key="2">
    <source>
        <dbReference type="Proteomes" id="UP001649230"/>
    </source>
</evidence>
<gene>
    <name evidence="1" type="ORF">L0M14_05255</name>
</gene>
<sequence>MFRYIKIGNLNVSFKVETMFGKNYFEEELQEFESGSPSDVKAYYEIKPIKDNGNKLSDNAQFLGTTYVRDESKLYIIKNGKLSKRRQIELSKENNSIVKYYVTEPSLLFDKMYRLLSKDYLSFSETSMKDFIYSILEPTFQEIQVFHGQSFMHGALLVNDKNEGLLATGWGERKKFNSYNINGKRVENWKR</sequence>
<dbReference type="RefSeq" id="WP_235121160.1">
    <property type="nucleotide sequence ID" value="NZ_CP090978.1"/>
</dbReference>
<name>A0ABY3SKV4_9BACL</name>
<organism evidence="1 2">
    <name type="scientific">Paenibacillus hexagrammi</name>
    <dbReference type="NCBI Taxonomy" id="2908839"/>
    <lineage>
        <taxon>Bacteria</taxon>
        <taxon>Bacillati</taxon>
        <taxon>Bacillota</taxon>
        <taxon>Bacilli</taxon>
        <taxon>Bacillales</taxon>
        <taxon>Paenibacillaceae</taxon>
        <taxon>Paenibacillus</taxon>
    </lineage>
</organism>
<reference evidence="1 2" key="1">
    <citation type="journal article" date="2024" name="Int. J. Syst. Evol. Microbiol.">
        <title>Paenibacillus hexagrammi sp. nov., a novel bacterium isolated from the gut content of Hexagrammos agrammus.</title>
        <authorList>
            <person name="Jung H.K."/>
            <person name="Kim D.G."/>
            <person name="Zin H."/>
            <person name="Park J."/>
            <person name="Jung H."/>
            <person name="Kim Y.O."/>
            <person name="Kong H.J."/>
            <person name="Kim J.W."/>
            <person name="Kim Y.S."/>
        </authorList>
    </citation>
    <scope>NUCLEOTIDE SEQUENCE [LARGE SCALE GENOMIC DNA]</scope>
    <source>
        <strain evidence="1 2">YPD9-1</strain>
    </source>
</reference>
<dbReference type="Proteomes" id="UP001649230">
    <property type="component" value="Chromosome"/>
</dbReference>